<gene>
    <name evidence="2" type="ORF">A6R68_09505</name>
</gene>
<proteinExistence type="predicted"/>
<organism evidence="2 3">
    <name type="scientific">Neotoma lepida</name>
    <name type="common">Desert woodrat</name>
    <dbReference type="NCBI Taxonomy" id="56216"/>
    <lineage>
        <taxon>Eukaryota</taxon>
        <taxon>Metazoa</taxon>
        <taxon>Chordata</taxon>
        <taxon>Craniata</taxon>
        <taxon>Vertebrata</taxon>
        <taxon>Euteleostomi</taxon>
        <taxon>Mammalia</taxon>
        <taxon>Eutheria</taxon>
        <taxon>Euarchontoglires</taxon>
        <taxon>Glires</taxon>
        <taxon>Rodentia</taxon>
        <taxon>Myomorpha</taxon>
        <taxon>Muroidea</taxon>
        <taxon>Cricetidae</taxon>
        <taxon>Neotominae</taxon>
        <taxon>Neotoma</taxon>
    </lineage>
</organism>
<keyword evidence="3" id="KW-1185">Reference proteome</keyword>
<dbReference type="Gene3D" id="3.40.50.12550">
    <property type="entry name" value="Ubiquitin-activating enzyme E1, inactive adenylation domain, subdomain 2"/>
    <property type="match status" value="1"/>
</dbReference>
<dbReference type="STRING" id="56216.A0A1A6FZN6"/>
<reference evidence="2 3" key="1">
    <citation type="submission" date="2016-06" db="EMBL/GenBank/DDBJ databases">
        <title>The Draft Genome Sequence and Annotation of the Desert Woodrat Neotoma lepida.</title>
        <authorList>
            <person name="Campbell M."/>
            <person name="Oakeson K.F."/>
            <person name="Yandell M."/>
            <person name="Halpert J.R."/>
            <person name="Dearing D."/>
        </authorList>
    </citation>
    <scope>NUCLEOTIDE SEQUENCE [LARGE SCALE GENOMIC DNA]</scope>
    <source>
        <strain evidence="2">417</strain>
        <tissue evidence="2">Liver</tissue>
    </source>
</reference>
<feature type="non-terminal residue" evidence="2">
    <location>
        <position position="193"/>
    </location>
</feature>
<dbReference type="GO" id="GO:0008641">
    <property type="term" value="F:ubiquitin-like modifier activating enzyme activity"/>
    <property type="evidence" value="ECO:0007669"/>
    <property type="project" value="InterPro"/>
</dbReference>
<comment type="caution">
    <text evidence="2">The sequence shown here is derived from an EMBL/GenBank/DDBJ whole genome shotgun (WGS) entry which is preliminary data.</text>
</comment>
<evidence type="ECO:0000259" key="1">
    <source>
        <dbReference type="Pfam" id="PF16191"/>
    </source>
</evidence>
<dbReference type="AlphaFoldDB" id="A0A1A6FZN6"/>
<dbReference type="EMBL" id="LZPO01108148">
    <property type="protein sequence ID" value="OBS59366.1"/>
    <property type="molecule type" value="Genomic_DNA"/>
</dbReference>
<evidence type="ECO:0000313" key="2">
    <source>
        <dbReference type="EMBL" id="OBS59366.1"/>
    </source>
</evidence>
<sequence>MLRYPQKPLLISMSEPDFVVTDFDKCCHPAQRHIDFQALHHFCYQHSCLPGPHNEVSECRTGWVLSWFLVSIHEDAAKMVTSAHVDCLDIDLIRKLAYVTAGDLVPTNAFFGGLATQEVMKVSRAGKGFVHGLHLCVKPDSLLELGTLGTKGNMQEVVPFLTESYSSSHDPPEIFIPICTQKNFLNTIERTLQ</sequence>
<dbReference type="SUPFAM" id="SSF69572">
    <property type="entry name" value="Activating enzymes of the ubiquitin-like proteins"/>
    <property type="match status" value="2"/>
</dbReference>
<dbReference type="Proteomes" id="UP000092124">
    <property type="component" value="Unassembled WGS sequence"/>
</dbReference>
<dbReference type="InterPro" id="IPR035985">
    <property type="entry name" value="Ubiquitin-activating_enz"/>
</dbReference>
<name>A0A1A6FZN6_NEOLE</name>
<accession>A0A1A6FZN6</accession>
<dbReference type="InterPro" id="IPR032420">
    <property type="entry name" value="E1_4HB"/>
</dbReference>
<evidence type="ECO:0000313" key="3">
    <source>
        <dbReference type="Proteomes" id="UP000092124"/>
    </source>
</evidence>
<dbReference type="Pfam" id="PF16191">
    <property type="entry name" value="E1_4HB"/>
    <property type="match status" value="1"/>
</dbReference>
<feature type="domain" description="Ubiquitin-activating enzyme E1 four-helix bundle" evidence="1">
    <location>
        <begin position="7"/>
        <end position="55"/>
    </location>
</feature>
<protein>
    <recommendedName>
        <fullName evidence="1">Ubiquitin-activating enzyme E1 four-helix bundle domain-containing protein</fullName>
    </recommendedName>
</protein>
<dbReference type="OrthoDB" id="10252231at2759"/>